<dbReference type="AlphaFoldDB" id="A0A0G0HGL2"/>
<name>A0A0G0HGL2_9BACT</name>
<evidence type="ECO:0000256" key="1">
    <source>
        <dbReference type="ARBA" id="ARBA00010523"/>
    </source>
</evidence>
<evidence type="ECO:0000313" key="5">
    <source>
        <dbReference type="Proteomes" id="UP000034591"/>
    </source>
</evidence>
<dbReference type="GO" id="GO:0004347">
    <property type="term" value="F:glucose-6-phosphate isomerase activity"/>
    <property type="evidence" value="ECO:0007669"/>
    <property type="project" value="InterPro"/>
</dbReference>
<dbReference type="Proteomes" id="UP000034591">
    <property type="component" value="Unassembled WGS sequence"/>
</dbReference>
<dbReference type="GO" id="GO:1901135">
    <property type="term" value="P:carbohydrate derivative metabolic process"/>
    <property type="evidence" value="ECO:0007669"/>
    <property type="project" value="InterPro"/>
</dbReference>
<dbReference type="InterPro" id="IPR019490">
    <property type="entry name" value="Glu6P/Mann6P_isomerase_C"/>
</dbReference>
<comment type="caution">
    <text evidence="4">The sequence shown here is derived from an EMBL/GenBank/DDBJ whole genome shotgun (WGS) entry which is preliminary data.</text>
</comment>
<sequence>MPPKEDSNNKGSLDQKFRLIADSIRAYPAQLKKAWGDISLMYLPDDYKNVDNVILCGMGGSALGARMIDSLIQDRLRIPFEIYTEYNIPNYVNAKSLAIISSYSGTTEETLNCFYQAINKGAKIFGLTTGNKLGEILIENKIPGYLFDPLNNPSNQPRMALGYSSGSILALLAKLGFINVLQEELDDALETMYELLGEIHEDVNEKNPAKNLALKISGYSPVLVSSEHLLGTSHAIKNQFNENAKTFAYLFDLPELNHHLMEGLQHPKKLKDYLKFIFIQSDLYSAKVKVRYKITQEVVEKNGYETLIYTPNSDKKLSQIYELLIFGSYVNYFLTKLYKIDPIEIPWVDYFKDKLNSHSQ</sequence>
<dbReference type="InterPro" id="IPR001347">
    <property type="entry name" value="SIS_dom"/>
</dbReference>
<gene>
    <name evidence="4" type="ORF">US53_C0013G0014</name>
</gene>
<dbReference type="InterPro" id="IPR046348">
    <property type="entry name" value="SIS_dom_sf"/>
</dbReference>
<dbReference type="Gene3D" id="3.40.50.10490">
    <property type="entry name" value="Glucose-6-phosphate isomerase like protein, domain 1"/>
    <property type="match status" value="2"/>
</dbReference>
<proteinExistence type="inferred from homology"/>
<dbReference type="GO" id="GO:0004476">
    <property type="term" value="F:mannose-6-phosphate isomerase activity"/>
    <property type="evidence" value="ECO:0007669"/>
    <property type="project" value="InterPro"/>
</dbReference>
<dbReference type="GO" id="GO:0005975">
    <property type="term" value="P:carbohydrate metabolic process"/>
    <property type="evidence" value="ECO:0007669"/>
    <property type="project" value="InterPro"/>
</dbReference>
<dbReference type="PROSITE" id="PS51464">
    <property type="entry name" value="SIS"/>
    <property type="match status" value="1"/>
</dbReference>
<feature type="domain" description="SIS" evidence="3">
    <location>
        <begin position="43"/>
        <end position="191"/>
    </location>
</feature>
<dbReference type="PATRIC" id="fig|1618545.3.peg.217"/>
<evidence type="ECO:0000256" key="2">
    <source>
        <dbReference type="ARBA" id="ARBA00023235"/>
    </source>
</evidence>
<dbReference type="SUPFAM" id="SSF53697">
    <property type="entry name" value="SIS domain"/>
    <property type="match status" value="1"/>
</dbReference>
<dbReference type="CDD" id="cd05637">
    <property type="entry name" value="SIS_PGI_PMI_2"/>
    <property type="match status" value="1"/>
</dbReference>
<accession>A0A0G0HGL2</accession>
<protein>
    <submittedName>
        <fullName evidence="4">Bifunctional phosphoglucose/phosphomannose isomerase</fullName>
    </submittedName>
</protein>
<organism evidence="4 5">
    <name type="scientific">Candidatus Woesebacteria bacterium GW2011_GWA1_37_7</name>
    <dbReference type="NCBI Taxonomy" id="1618545"/>
    <lineage>
        <taxon>Bacteria</taxon>
        <taxon>Candidatus Woeseibacteriota</taxon>
    </lineage>
</organism>
<reference evidence="4 5" key="1">
    <citation type="journal article" date="2015" name="Nature">
        <title>rRNA introns, odd ribosomes, and small enigmatic genomes across a large radiation of phyla.</title>
        <authorList>
            <person name="Brown C.T."/>
            <person name="Hug L.A."/>
            <person name="Thomas B.C."/>
            <person name="Sharon I."/>
            <person name="Castelle C.J."/>
            <person name="Singh A."/>
            <person name="Wilkins M.J."/>
            <person name="Williams K.H."/>
            <person name="Banfield J.F."/>
        </authorList>
    </citation>
    <scope>NUCLEOTIDE SEQUENCE [LARGE SCALE GENOMIC DNA]</scope>
</reference>
<evidence type="ECO:0000259" key="3">
    <source>
        <dbReference type="PROSITE" id="PS51464"/>
    </source>
</evidence>
<comment type="similarity">
    <text evidence="1">Belongs to the PGI/PMI family.</text>
</comment>
<dbReference type="EMBL" id="LBTI01000013">
    <property type="protein sequence ID" value="KKQ37655.1"/>
    <property type="molecule type" value="Genomic_DNA"/>
</dbReference>
<dbReference type="STRING" id="1618545.US53_C0013G0014"/>
<dbReference type="GO" id="GO:0097367">
    <property type="term" value="F:carbohydrate derivative binding"/>
    <property type="evidence" value="ECO:0007669"/>
    <property type="project" value="InterPro"/>
</dbReference>
<keyword evidence="2 4" id="KW-0413">Isomerase</keyword>
<dbReference type="Pfam" id="PF10432">
    <property type="entry name" value="bact-PGI_C"/>
    <property type="match status" value="1"/>
</dbReference>
<evidence type="ECO:0000313" key="4">
    <source>
        <dbReference type="EMBL" id="KKQ37655.1"/>
    </source>
</evidence>